<dbReference type="Proteomes" id="UP000070444">
    <property type="component" value="Unassembled WGS sequence"/>
</dbReference>
<proteinExistence type="predicted"/>
<sequence>MKASKILIAKLQSKSLIQPLHVYTLPELYLESIEVKTESVYYSIEELIPYFFTQIPTNNFDQIFKSTGSDYDLIKDENTGMTLISSDYLHDIARQNKWLQVALFSQENKIGLINGKISSVLESLRLPNIRIYTNFKTITLDIKPAKLRSISVPPINQPTSPLSDNMKSENSPKISQTSSSTP</sequence>
<name>A0A137NS75_CONC2</name>
<reference evidence="2 3" key="1">
    <citation type="journal article" date="2015" name="Genome Biol. Evol.">
        <title>Phylogenomic analyses indicate that early fungi evolved digesting cell walls of algal ancestors of land plants.</title>
        <authorList>
            <person name="Chang Y."/>
            <person name="Wang S."/>
            <person name="Sekimoto S."/>
            <person name="Aerts A.L."/>
            <person name="Choi C."/>
            <person name="Clum A."/>
            <person name="LaButti K.M."/>
            <person name="Lindquist E.A."/>
            <person name="Yee Ngan C."/>
            <person name="Ohm R.A."/>
            <person name="Salamov A.A."/>
            <person name="Grigoriev I.V."/>
            <person name="Spatafora J.W."/>
            <person name="Berbee M.L."/>
        </authorList>
    </citation>
    <scope>NUCLEOTIDE SEQUENCE [LARGE SCALE GENOMIC DNA]</scope>
    <source>
        <strain evidence="2 3">NRRL 28638</strain>
    </source>
</reference>
<dbReference type="AlphaFoldDB" id="A0A137NS75"/>
<organism evidence="2 3">
    <name type="scientific">Conidiobolus coronatus (strain ATCC 28846 / CBS 209.66 / NRRL 28638)</name>
    <name type="common">Delacroixia coronata</name>
    <dbReference type="NCBI Taxonomy" id="796925"/>
    <lineage>
        <taxon>Eukaryota</taxon>
        <taxon>Fungi</taxon>
        <taxon>Fungi incertae sedis</taxon>
        <taxon>Zoopagomycota</taxon>
        <taxon>Entomophthoromycotina</taxon>
        <taxon>Entomophthoromycetes</taxon>
        <taxon>Entomophthorales</taxon>
        <taxon>Ancylistaceae</taxon>
        <taxon>Conidiobolus</taxon>
    </lineage>
</organism>
<protein>
    <submittedName>
        <fullName evidence="2">Uncharacterized protein</fullName>
    </submittedName>
</protein>
<keyword evidence="3" id="KW-1185">Reference proteome</keyword>
<accession>A0A137NS75</accession>
<evidence type="ECO:0000313" key="2">
    <source>
        <dbReference type="EMBL" id="KXN65611.1"/>
    </source>
</evidence>
<evidence type="ECO:0000256" key="1">
    <source>
        <dbReference type="SAM" id="MobiDB-lite"/>
    </source>
</evidence>
<evidence type="ECO:0000313" key="3">
    <source>
        <dbReference type="Proteomes" id="UP000070444"/>
    </source>
</evidence>
<feature type="non-terminal residue" evidence="2">
    <location>
        <position position="182"/>
    </location>
</feature>
<gene>
    <name evidence="2" type="ORF">CONCODRAFT_12736</name>
</gene>
<dbReference type="EMBL" id="KQ964844">
    <property type="protein sequence ID" value="KXN65611.1"/>
    <property type="molecule type" value="Genomic_DNA"/>
</dbReference>
<feature type="region of interest" description="Disordered" evidence="1">
    <location>
        <begin position="153"/>
        <end position="182"/>
    </location>
</feature>
<feature type="compositionally biased region" description="Polar residues" evidence="1">
    <location>
        <begin position="157"/>
        <end position="182"/>
    </location>
</feature>